<evidence type="ECO:0000256" key="3">
    <source>
        <dbReference type="ARBA" id="ARBA00023163"/>
    </source>
</evidence>
<keyword evidence="1" id="KW-0805">Transcription regulation</keyword>
<evidence type="ECO:0000259" key="4">
    <source>
        <dbReference type="PROSITE" id="PS51000"/>
    </source>
</evidence>
<dbReference type="Gene3D" id="1.10.10.10">
    <property type="entry name" value="Winged helix-like DNA-binding domain superfamily/Winged helix DNA-binding domain"/>
    <property type="match status" value="1"/>
</dbReference>
<dbReference type="InterPro" id="IPR018356">
    <property type="entry name" value="Tscrpt_reg_HTH_DeoR_CS"/>
</dbReference>
<reference evidence="5 6" key="1">
    <citation type="submission" date="2019-05" db="EMBL/GenBank/DDBJ databases">
        <title>Complete genome sequence of Izhakiella calystegiae KSNA2, an endophyte isolated from beach morning glory (Calystegia soldanella).</title>
        <authorList>
            <person name="Jiang L."/>
            <person name="Jeong J.C."/>
            <person name="Kim C.Y."/>
            <person name="Kim D.H."/>
            <person name="Kim S.W."/>
            <person name="Lee j."/>
        </authorList>
    </citation>
    <scope>NUCLEOTIDE SEQUENCE [LARGE SCALE GENOMIC DNA]</scope>
    <source>
        <strain evidence="5 6">KSNA2</strain>
    </source>
</reference>
<dbReference type="SMART" id="SM01134">
    <property type="entry name" value="DeoRC"/>
    <property type="match status" value="1"/>
</dbReference>
<dbReference type="EMBL" id="CP040428">
    <property type="protein sequence ID" value="QCT20481.1"/>
    <property type="molecule type" value="Genomic_DNA"/>
</dbReference>
<dbReference type="GO" id="GO:0003677">
    <property type="term" value="F:DNA binding"/>
    <property type="evidence" value="ECO:0007669"/>
    <property type="project" value="UniProtKB-KW"/>
</dbReference>
<evidence type="ECO:0000256" key="1">
    <source>
        <dbReference type="ARBA" id="ARBA00023015"/>
    </source>
</evidence>
<proteinExistence type="predicted"/>
<sequence>MQLQELTGNPRHDRLVTLVLERGYMNHDDLAKILEVSVQTVRRDIRKLSELGLISRHHGGAGRPSSVSNIAFKDREFSAMKEKVMIARSIASQIPDGCTLFITTGTSVEYVAKALEVRSHLRIITNSLRVANVLYQNSSFEVMVPGGTLRPANGGIVGPATLAFIENFRADYLITSVGAIEQDGSLMEFDVNEATITRAMMANARHIFLAADASKFRSAAAVKLGTINTRMTLFTDQPPPEAIEALLLQQQASAVIATADNE</sequence>
<dbReference type="SUPFAM" id="SSF100950">
    <property type="entry name" value="NagB/RpiA/CoA transferase-like"/>
    <property type="match status" value="1"/>
</dbReference>
<dbReference type="SMART" id="SM00420">
    <property type="entry name" value="HTH_DEOR"/>
    <property type="match status" value="1"/>
</dbReference>
<dbReference type="PROSITE" id="PS51000">
    <property type="entry name" value="HTH_DEOR_2"/>
    <property type="match status" value="1"/>
</dbReference>
<evidence type="ECO:0000256" key="2">
    <source>
        <dbReference type="ARBA" id="ARBA00023125"/>
    </source>
</evidence>
<dbReference type="Pfam" id="PF08220">
    <property type="entry name" value="HTH_DeoR"/>
    <property type="match status" value="1"/>
</dbReference>
<protein>
    <submittedName>
        <fullName evidence="5">DeoR/GlpR transcriptional regulator</fullName>
    </submittedName>
</protein>
<dbReference type="Proteomes" id="UP000302163">
    <property type="component" value="Chromosome"/>
</dbReference>
<name>A0A4P8YII5_9ENTR</name>
<dbReference type="PROSITE" id="PS00894">
    <property type="entry name" value="HTH_DEOR_1"/>
    <property type="match status" value="1"/>
</dbReference>
<dbReference type="Gene3D" id="3.40.50.1360">
    <property type="match status" value="1"/>
</dbReference>
<dbReference type="PANTHER" id="PTHR30363">
    <property type="entry name" value="HTH-TYPE TRANSCRIPTIONAL REGULATOR SRLR-RELATED"/>
    <property type="match status" value="1"/>
</dbReference>
<accession>A0A4P8YII5</accession>
<dbReference type="PRINTS" id="PR00037">
    <property type="entry name" value="HTHLACR"/>
</dbReference>
<dbReference type="OrthoDB" id="9814815at2"/>
<dbReference type="Pfam" id="PF00455">
    <property type="entry name" value="DeoRC"/>
    <property type="match status" value="1"/>
</dbReference>
<organism evidence="5 6">
    <name type="scientific">Jejubacter calystegiae</name>
    <dbReference type="NCBI Taxonomy" id="2579935"/>
    <lineage>
        <taxon>Bacteria</taxon>
        <taxon>Pseudomonadati</taxon>
        <taxon>Pseudomonadota</taxon>
        <taxon>Gammaproteobacteria</taxon>
        <taxon>Enterobacterales</taxon>
        <taxon>Enterobacteriaceae</taxon>
        <taxon>Jejubacter</taxon>
    </lineage>
</organism>
<dbReference type="InterPro" id="IPR036388">
    <property type="entry name" value="WH-like_DNA-bd_sf"/>
</dbReference>
<dbReference type="InterPro" id="IPR050313">
    <property type="entry name" value="Carb_Metab_HTH_regulators"/>
</dbReference>
<keyword evidence="6" id="KW-1185">Reference proteome</keyword>
<dbReference type="InterPro" id="IPR036390">
    <property type="entry name" value="WH_DNA-bd_sf"/>
</dbReference>
<keyword evidence="3" id="KW-0804">Transcription</keyword>
<dbReference type="SUPFAM" id="SSF46785">
    <property type="entry name" value="Winged helix' DNA-binding domain"/>
    <property type="match status" value="1"/>
</dbReference>
<dbReference type="InterPro" id="IPR037171">
    <property type="entry name" value="NagB/RpiA_transferase-like"/>
</dbReference>
<feature type="domain" description="HTH deoR-type" evidence="4">
    <location>
        <begin position="8"/>
        <end position="63"/>
    </location>
</feature>
<evidence type="ECO:0000313" key="6">
    <source>
        <dbReference type="Proteomes" id="UP000302163"/>
    </source>
</evidence>
<dbReference type="AlphaFoldDB" id="A0A4P8YII5"/>
<dbReference type="InterPro" id="IPR014036">
    <property type="entry name" value="DeoR-like_C"/>
</dbReference>
<dbReference type="GO" id="GO:0003700">
    <property type="term" value="F:DNA-binding transcription factor activity"/>
    <property type="evidence" value="ECO:0007669"/>
    <property type="project" value="InterPro"/>
</dbReference>
<dbReference type="RefSeq" id="WP_138096356.1">
    <property type="nucleotide sequence ID" value="NZ_CP040428.1"/>
</dbReference>
<evidence type="ECO:0000313" key="5">
    <source>
        <dbReference type="EMBL" id="QCT20481.1"/>
    </source>
</evidence>
<keyword evidence="2" id="KW-0238">DNA-binding</keyword>
<dbReference type="KEGG" id="izh:FEM41_12885"/>
<dbReference type="InterPro" id="IPR001034">
    <property type="entry name" value="DeoR_HTH"/>
</dbReference>
<dbReference type="PANTHER" id="PTHR30363:SF19">
    <property type="entry name" value="HTH-TYPE TRANSCRIPTIONAL REPRESSOR CSQR"/>
    <property type="match status" value="1"/>
</dbReference>
<gene>
    <name evidence="5" type="ORF">FEM41_12885</name>
</gene>